<dbReference type="InParanoid" id="E3JD42"/>
<dbReference type="STRING" id="298654.FraEuI1c_4327"/>
<dbReference type="eggNOG" id="ENOG50332JK">
    <property type="taxonomic scope" value="Bacteria"/>
</dbReference>
<keyword evidence="3" id="KW-1185">Reference proteome</keyword>
<gene>
    <name evidence="2" type="ordered locus">FraEuI1c_4327</name>
</gene>
<dbReference type="OrthoDB" id="3294467at2"/>
<proteinExistence type="predicted"/>
<evidence type="ECO:0000313" key="3">
    <source>
        <dbReference type="Proteomes" id="UP000002484"/>
    </source>
</evidence>
<dbReference type="KEGG" id="fri:FraEuI1c_4327"/>
<dbReference type="RefSeq" id="WP_013425444.1">
    <property type="nucleotide sequence ID" value="NC_014666.1"/>
</dbReference>
<reference evidence="2 3" key="1">
    <citation type="submission" date="2010-10" db="EMBL/GenBank/DDBJ databases">
        <title>Complete sequence of Frankia sp. EuI1c.</title>
        <authorList>
            <consortium name="US DOE Joint Genome Institute"/>
            <person name="Lucas S."/>
            <person name="Copeland A."/>
            <person name="Lapidus A."/>
            <person name="Cheng J.-F."/>
            <person name="Bruce D."/>
            <person name="Goodwin L."/>
            <person name="Pitluck S."/>
            <person name="Chertkov O."/>
            <person name="Detter J.C."/>
            <person name="Han C."/>
            <person name="Tapia R."/>
            <person name="Land M."/>
            <person name="Hauser L."/>
            <person name="Jeffries C."/>
            <person name="Kyrpides N."/>
            <person name="Ivanova N."/>
            <person name="Mikhailova N."/>
            <person name="Beauchemin N."/>
            <person name="Sen A."/>
            <person name="Sur S.A."/>
            <person name="Gtari M."/>
            <person name="Wall L."/>
            <person name="Tisa L."/>
            <person name="Woyke T."/>
        </authorList>
    </citation>
    <scope>NUCLEOTIDE SEQUENCE [LARGE SCALE GENOMIC DNA]</scope>
    <source>
        <strain evidence="3">DSM 45817 / CECT 9037 / EuI1c</strain>
    </source>
</reference>
<organism evidence="2 3">
    <name type="scientific">Pseudofrankia inefficax (strain DSM 45817 / CECT 9037 / DDB 130130 / EuI1c)</name>
    <name type="common">Frankia inefficax</name>
    <dbReference type="NCBI Taxonomy" id="298654"/>
    <lineage>
        <taxon>Bacteria</taxon>
        <taxon>Bacillati</taxon>
        <taxon>Actinomycetota</taxon>
        <taxon>Actinomycetes</taxon>
        <taxon>Frankiales</taxon>
        <taxon>Frankiaceae</taxon>
        <taxon>Pseudofrankia</taxon>
    </lineage>
</organism>
<protein>
    <submittedName>
        <fullName evidence="2">Uncharacterized protein</fullName>
    </submittedName>
</protein>
<dbReference type="EMBL" id="CP002299">
    <property type="protein sequence ID" value="ADP82326.1"/>
    <property type="molecule type" value="Genomic_DNA"/>
</dbReference>
<sequence length="377" mass="38403">MGTLLFRSSPRLAPARPAGAARRDGRRALRPAVAAVAALGLVLCCTLTACARAGGAAEAGPARTGSRPSDATPAPPSWRTESFLDAVVDVPASWGFDAAPTSDWCVPLGQSPAGPRQPYVDTRGPGSVVMMIGCPGGTHGPDLNGSGVPPEYWTTHLWFAATPAPAGSARVPDGRVSADGWTRIVRTVGSAKVLVLSDGAHLGDAERVIASARRATVDPHGCAASSPIQAGGFVRPAHPFDVAGLRAVGGAAVCLYDLSRPVGTPGLVAFRAIGGPDATALLAAIQAAPVGGGPDAPQDCVKGESGDTAIVLRLVAAGVAREAYVYYDWCFGNGIDDGTALRALTTDDCGPLWAERVTLWSGPGGPFQVCHRPTTHS</sequence>
<dbReference type="HOGENOM" id="CLU_733093_0_0_11"/>
<feature type="region of interest" description="Disordered" evidence="1">
    <location>
        <begin position="57"/>
        <end position="78"/>
    </location>
</feature>
<dbReference type="AlphaFoldDB" id="E3JD42"/>
<evidence type="ECO:0000313" key="2">
    <source>
        <dbReference type="EMBL" id="ADP82326.1"/>
    </source>
</evidence>
<accession>E3JD42</accession>
<evidence type="ECO:0000256" key="1">
    <source>
        <dbReference type="SAM" id="MobiDB-lite"/>
    </source>
</evidence>
<name>E3JD42_PSEI1</name>
<dbReference type="Proteomes" id="UP000002484">
    <property type="component" value="Chromosome"/>
</dbReference>